<sequence length="90" mass="10558">MSQLFQIKAQKNAMKWILINMPVPRNQSNRSIHSRREIRVCKFGAVPVLLHLCKIVVCTYIMDCSADIEELRMEIEVQRRLSDQVEGRFP</sequence>
<evidence type="ECO:0000313" key="2">
    <source>
        <dbReference type="Proteomes" id="UP000316621"/>
    </source>
</evidence>
<dbReference type="EMBL" id="CM010717">
    <property type="protein sequence ID" value="RZC56522.1"/>
    <property type="molecule type" value="Genomic_DNA"/>
</dbReference>
<gene>
    <name evidence="1" type="ORF">C5167_015373</name>
</gene>
<accession>A0A4Y7J8Y3</accession>
<keyword evidence="2" id="KW-1185">Reference proteome</keyword>
<protein>
    <submittedName>
        <fullName evidence="1">Uncharacterized protein</fullName>
    </submittedName>
</protein>
<dbReference type="Gramene" id="RZC56522">
    <property type="protein sequence ID" value="RZC56522"/>
    <property type="gene ID" value="C5167_015373"/>
</dbReference>
<reference evidence="1 2" key="1">
    <citation type="journal article" date="2018" name="Science">
        <title>The opium poppy genome and morphinan production.</title>
        <authorList>
            <person name="Guo L."/>
            <person name="Winzer T."/>
            <person name="Yang X."/>
            <person name="Li Y."/>
            <person name="Ning Z."/>
            <person name="He Z."/>
            <person name="Teodor R."/>
            <person name="Lu Y."/>
            <person name="Bowser T.A."/>
            <person name="Graham I.A."/>
            <person name="Ye K."/>
        </authorList>
    </citation>
    <scope>NUCLEOTIDE SEQUENCE [LARGE SCALE GENOMIC DNA]</scope>
    <source>
        <strain evidence="2">cv. HN1</strain>
        <tissue evidence="1">Leaves</tissue>
    </source>
</reference>
<evidence type="ECO:0000313" key="1">
    <source>
        <dbReference type="EMBL" id="RZC56522.1"/>
    </source>
</evidence>
<organism evidence="1 2">
    <name type="scientific">Papaver somniferum</name>
    <name type="common">Opium poppy</name>
    <dbReference type="NCBI Taxonomy" id="3469"/>
    <lineage>
        <taxon>Eukaryota</taxon>
        <taxon>Viridiplantae</taxon>
        <taxon>Streptophyta</taxon>
        <taxon>Embryophyta</taxon>
        <taxon>Tracheophyta</taxon>
        <taxon>Spermatophyta</taxon>
        <taxon>Magnoliopsida</taxon>
        <taxon>Ranunculales</taxon>
        <taxon>Papaveraceae</taxon>
        <taxon>Papaveroideae</taxon>
        <taxon>Papaver</taxon>
    </lineage>
</organism>
<dbReference type="AlphaFoldDB" id="A0A4Y7J8Y3"/>
<proteinExistence type="predicted"/>
<dbReference type="Proteomes" id="UP000316621">
    <property type="component" value="Chromosome 3"/>
</dbReference>
<name>A0A4Y7J8Y3_PAPSO</name>